<reference evidence="7" key="1">
    <citation type="submission" date="2020-10" db="EMBL/GenBank/DDBJ databases">
        <authorList>
            <person name="Gilroy R."/>
        </authorList>
    </citation>
    <scope>NUCLEOTIDE SEQUENCE</scope>
    <source>
        <strain evidence="7">CHK165-10780</strain>
    </source>
</reference>
<proteinExistence type="inferred from homology"/>
<evidence type="ECO:0000256" key="5">
    <source>
        <dbReference type="HAMAP-Rule" id="MF_01197"/>
    </source>
</evidence>
<dbReference type="HAMAP" id="MF_01197">
    <property type="entry name" value="SepF"/>
    <property type="match status" value="1"/>
</dbReference>
<reference evidence="7" key="2">
    <citation type="journal article" date="2021" name="PeerJ">
        <title>Extensive microbial diversity within the chicken gut microbiome revealed by metagenomics and culture.</title>
        <authorList>
            <person name="Gilroy R."/>
            <person name="Ravi A."/>
            <person name="Getino M."/>
            <person name="Pursley I."/>
            <person name="Horton D.L."/>
            <person name="Alikhan N.F."/>
            <person name="Baker D."/>
            <person name="Gharbi K."/>
            <person name="Hall N."/>
            <person name="Watson M."/>
            <person name="Adriaenssens E.M."/>
            <person name="Foster-Nyarko E."/>
            <person name="Jarju S."/>
            <person name="Secka A."/>
            <person name="Antonio M."/>
            <person name="Oren A."/>
            <person name="Chaudhuri R.R."/>
            <person name="La Ragione R."/>
            <person name="Hildebrand F."/>
            <person name="Pallen M.J."/>
        </authorList>
    </citation>
    <scope>NUCLEOTIDE SEQUENCE</scope>
    <source>
        <strain evidence="7">CHK165-10780</strain>
    </source>
</reference>
<comment type="function">
    <text evidence="4 5">Cell division protein that is part of the divisome complex and is recruited early to the Z-ring. Probably stimulates Z-ring formation, perhaps through the cross-linking of FtsZ protofilaments. Its function overlaps with FtsA.</text>
</comment>
<keyword evidence="2 5" id="KW-0717">Septation</keyword>
<comment type="subunit">
    <text evidence="5">Homodimer. Interacts with FtsZ.</text>
</comment>
<dbReference type="GO" id="GO:0043093">
    <property type="term" value="P:FtsZ-dependent cytokinesis"/>
    <property type="evidence" value="ECO:0007669"/>
    <property type="project" value="UniProtKB-UniRule"/>
</dbReference>
<comment type="subcellular location">
    <subcellularLocation>
        <location evidence="5">Cytoplasm</location>
    </subcellularLocation>
    <text evidence="5">Localizes to the division site, in a FtsZ-dependent manner.</text>
</comment>
<dbReference type="AlphaFoldDB" id="A0A9D0YZ51"/>
<dbReference type="GO" id="GO:0005737">
    <property type="term" value="C:cytoplasm"/>
    <property type="evidence" value="ECO:0007669"/>
    <property type="project" value="UniProtKB-SubCell"/>
</dbReference>
<evidence type="ECO:0000313" key="8">
    <source>
        <dbReference type="Proteomes" id="UP000886725"/>
    </source>
</evidence>
<keyword evidence="3 5" id="KW-0131">Cell cycle</keyword>
<organism evidence="7 8">
    <name type="scientific">Candidatus Faecenecus gallistercoris</name>
    <dbReference type="NCBI Taxonomy" id="2840793"/>
    <lineage>
        <taxon>Bacteria</taxon>
        <taxon>Bacillati</taxon>
        <taxon>Bacillota</taxon>
        <taxon>Bacillota incertae sedis</taxon>
        <taxon>Candidatus Faecenecus</taxon>
    </lineage>
</organism>
<keyword evidence="1 5" id="KW-0132">Cell division</keyword>
<comment type="caution">
    <text evidence="7">The sequence shown here is derived from an EMBL/GenBank/DDBJ whole genome shotgun (WGS) entry which is preliminary data.</text>
</comment>
<feature type="compositionally biased region" description="Basic and acidic residues" evidence="6">
    <location>
        <begin position="122"/>
        <end position="140"/>
    </location>
</feature>
<dbReference type="GO" id="GO:0000917">
    <property type="term" value="P:division septum assembly"/>
    <property type="evidence" value="ECO:0007669"/>
    <property type="project" value="UniProtKB-KW"/>
</dbReference>
<evidence type="ECO:0000256" key="2">
    <source>
        <dbReference type="ARBA" id="ARBA00023210"/>
    </source>
</evidence>
<dbReference type="InterPro" id="IPR023052">
    <property type="entry name" value="Cell_div_SepF"/>
</dbReference>
<keyword evidence="5" id="KW-0963">Cytoplasm</keyword>
<dbReference type="InterPro" id="IPR038594">
    <property type="entry name" value="SepF-like_sf"/>
</dbReference>
<name>A0A9D0YZ51_9FIRM</name>
<dbReference type="EMBL" id="DVFU01000044">
    <property type="protein sequence ID" value="HIQ64525.1"/>
    <property type="molecule type" value="Genomic_DNA"/>
</dbReference>
<feature type="region of interest" description="Disordered" evidence="6">
    <location>
        <begin position="14"/>
        <end position="48"/>
    </location>
</feature>
<dbReference type="Proteomes" id="UP000886725">
    <property type="component" value="Unassembled WGS sequence"/>
</dbReference>
<accession>A0A9D0YZ51</accession>
<sequence length="148" mass="16082">MALDKLKGFFGMSEGAESMGSQEGDNAYYTAPRESTSEEGGTPGGSKMMLLEPRAYSESQQIADYLKQRNAVVVNLKRVTPEQAKRIVDFLSGTLYAIGGDLQKLGGGIFLCTPNNVNVEGKISDGEKSSTRTAAKKEKDADEEEFNW</sequence>
<dbReference type="PANTHER" id="PTHR35798">
    <property type="entry name" value="CELL DIVISION PROTEIN SEPF"/>
    <property type="match status" value="1"/>
</dbReference>
<evidence type="ECO:0000256" key="4">
    <source>
        <dbReference type="ARBA" id="ARBA00044936"/>
    </source>
</evidence>
<evidence type="ECO:0000313" key="7">
    <source>
        <dbReference type="EMBL" id="HIQ64525.1"/>
    </source>
</evidence>
<gene>
    <name evidence="5" type="primary">sepF</name>
    <name evidence="7" type="ORF">IAC85_02175</name>
</gene>
<feature type="region of interest" description="Disordered" evidence="6">
    <location>
        <begin position="121"/>
        <end position="148"/>
    </location>
</feature>
<protein>
    <recommendedName>
        <fullName evidence="5">Cell division protein SepF</fullName>
    </recommendedName>
</protein>
<dbReference type="Gene3D" id="3.30.110.150">
    <property type="entry name" value="SepF-like protein"/>
    <property type="match status" value="1"/>
</dbReference>
<evidence type="ECO:0000256" key="1">
    <source>
        <dbReference type="ARBA" id="ARBA00022618"/>
    </source>
</evidence>
<dbReference type="InterPro" id="IPR007561">
    <property type="entry name" value="Cell_div_SepF/SepF-rel"/>
</dbReference>
<comment type="similarity">
    <text evidence="5">Belongs to the SepF family.</text>
</comment>
<dbReference type="PANTHER" id="PTHR35798:SF1">
    <property type="entry name" value="CELL DIVISION PROTEIN SEPF"/>
    <property type="match status" value="1"/>
</dbReference>
<evidence type="ECO:0000256" key="6">
    <source>
        <dbReference type="SAM" id="MobiDB-lite"/>
    </source>
</evidence>
<dbReference type="Pfam" id="PF04472">
    <property type="entry name" value="SepF"/>
    <property type="match status" value="1"/>
</dbReference>
<evidence type="ECO:0000256" key="3">
    <source>
        <dbReference type="ARBA" id="ARBA00023306"/>
    </source>
</evidence>